<dbReference type="Proteomes" id="UP001206595">
    <property type="component" value="Unassembled WGS sequence"/>
</dbReference>
<gene>
    <name evidence="1" type="ORF">K450DRAFT_231384</name>
</gene>
<dbReference type="PANTHER" id="PTHR14614">
    <property type="entry name" value="HEPATOCELLULAR CARCINOMA-ASSOCIATED ANTIGEN"/>
    <property type="match status" value="1"/>
</dbReference>
<reference evidence="1" key="2">
    <citation type="journal article" date="2022" name="Proc. Natl. Acad. Sci. U.S.A.">
        <title>Diploid-dominant life cycles characterize the early evolution of Fungi.</title>
        <authorList>
            <person name="Amses K.R."/>
            <person name="Simmons D.R."/>
            <person name="Longcore J.E."/>
            <person name="Mondo S.J."/>
            <person name="Seto K."/>
            <person name="Jeronimo G.H."/>
            <person name="Bonds A.E."/>
            <person name="Quandt C.A."/>
            <person name="Davis W.J."/>
            <person name="Chang Y."/>
            <person name="Federici B.A."/>
            <person name="Kuo A."/>
            <person name="LaButti K."/>
            <person name="Pangilinan J."/>
            <person name="Andreopoulos W."/>
            <person name="Tritt A."/>
            <person name="Riley R."/>
            <person name="Hundley H."/>
            <person name="Johnson J."/>
            <person name="Lipzen A."/>
            <person name="Barry K."/>
            <person name="Lang B.F."/>
            <person name="Cuomo C.A."/>
            <person name="Buchler N.E."/>
            <person name="Grigoriev I.V."/>
            <person name="Spatafora J.W."/>
            <person name="Stajich J.E."/>
            <person name="James T.Y."/>
        </authorList>
    </citation>
    <scope>NUCLEOTIDE SEQUENCE</scope>
    <source>
        <strain evidence="1">AG</strain>
    </source>
</reference>
<evidence type="ECO:0000313" key="1">
    <source>
        <dbReference type="EMBL" id="KAI8581836.1"/>
    </source>
</evidence>
<dbReference type="InterPro" id="IPR019410">
    <property type="entry name" value="Methyltransf_16"/>
</dbReference>
<organism evidence="1 2">
    <name type="scientific">Umbelopsis ramanniana AG</name>
    <dbReference type="NCBI Taxonomy" id="1314678"/>
    <lineage>
        <taxon>Eukaryota</taxon>
        <taxon>Fungi</taxon>
        <taxon>Fungi incertae sedis</taxon>
        <taxon>Mucoromycota</taxon>
        <taxon>Mucoromycotina</taxon>
        <taxon>Umbelopsidomycetes</taxon>
        <taxon>Umbelopsidales</taxon>
        <taxon>Umbelopsidaceae</taxon>
        <taxon>Umbelopsis</taxon>
    </lineage>
</organism>
<dbReference type="CDD" id="cd02440">
    <property type="entry name" value="AdoMet_MTases"/>
    <property type="match status" value="1"/>
</dbReference>
<dbReference type="PANTHER" id="PTHR14614:SF10">
    <property type="entry name" value="PROTEIN N-TERMINAL AND LYSINE N-METHYLTRANSFERASE EFM7"/>
    <property type="match status" value="1"/>
</dbReference>
<dbReference type="AlphaFoldDB" id="A0AAD5HGJ7"/>
<name>A0AAD5HGJ7_UMBRA</name>
<dbReference type="Gene3D" id="3.40.50.150">
    <property type="entry name" value="Vaccinia Virus protein VP39"/>
    <property type="match status" value="1"/>
</dbReference>
<protein>
    <submittedName>
        <fullName evidence="1">Uncharacterized protein</fullName>
    </submittedName>
</protein>
<dbReference type="GeneID" id="75912759"/>
<comment type="caution">
    <text evidence="1">The sequence shown here is derived from an EMBL/GenBank/DDBJ whole genome shotgun (WGS) entry which is preliminary data.</text>
</comment>
<dbReference type="GO" id="GO:0005737">
    <property type="term" value="C:cytoplasm"/>
    <property type="evidence" value="ECO:0007669"/>
    <property type="project" value="TreeGrafter"/>
</dbReference>
<accession>A0AAD5HGJ7</accession>
<dbReference type="InterPro" id="IPR029063">
    <property type="entry name" value="SAM-dependent_MTases_sf"/>
</dbReference>
<reference evidence="1" key="1">
    <citation type="submission" date="2021-06" db="EMBL/GenBank/DDBJ databases">
        <authorList>
            <consortium name="DOE Joint Genome Institute"/>
            <person name="Mondo S.J."/>
            <person name="Amses K.R."/>
            <person name="Simmons D.R."/>
            <person name="Longcore J.E."/>
            <person name="Seto K."/>
            <person name="Alves G.H."/>
            <person name="Bonds A.E."/>
            <person name="Quandt C.A."/>
            <person name="Davis W.J."/>
            <person name="Chang Y."/>
            <person name="Letcher P.M."/>
            <person name="Powell M.J."/>
            <person name="Kuo A."/>
            <person name="Labutti K."/>
            <person name="Pangilinan J."/>
            <person name="Andreopoulos W."/>
            <person name="Tritt A."/>
            <person name="Riley R."/>
            <person name="Hundley H."/>
            <person name="Johnson J."/>
            <person name="Lipzen A."/>
            <person name="Barry K."/>
            <person name="Berbee M.L."/>
            <person name="Buchler N.E."/>
            <person name="Grigoriev I.V."/>
            <person name="Spatafora J.W."/>
            <person name="Stajich J.E."/>
            <person name="James T.Y."/>
        </authorList>
    </citation>
    <scope>NUCLEOTIDE SEQUENCE</scope>
    <source>
        <strain evidence="1">AG</strain>
    </source>
</reference>
<dbReference type="Pfam" id="PF10294">
    <property type="entry name" value="Methyltransf_16"/>
    <property type="match status" value="1"/>
</dbReference>
<sequence length="208" mass="23386">MLEEVQEISLMSHYLWNSSLVMAEYIQEEKFQMANKTVLELGSGAGLPGILAAKMGASVCLSDYPDPVITANLAHNVNENFHDPARCKVVPHAWGTDVKDLLESNSGALFDVILLSDVVWISDQHKNLLETCTKTLCSHGRVYLTCGVHSGWQCVERFLQLAHDSFGLAHNLVERRTHQSWGAHAAEAIDDIALRNRTIFVYEFWYNR</sequence>
<dbReference type="RefSeq" id="XP_051446840.1">
    <property type="nucleotide sequence ID" value="XM_051587414.1"/>
</dbReference>
<keyword evidence="2" id="KW-1185">Reference proteome</keyword>
<evidence type="ECO:0000313" key="2">
    <source>
        <dbReference type="Proteomes" id="UP001206595"/>
    </source>
</evidence>
<proteinExistence type="predicted"/>
<dbReference type="EMBL" id="MU620904">
    <property type="protein sequence ID" value="KAI8581836.1"/>
    <property type="molecule type" value="Genomic_DNA"/>
</dbReference>
<dbReference type="SUPFAM" id="SSF53335">
    <property type="entry name" value="S-adenosyl-L-methionine-dependent methyltransferases"/>
    <property type="match status" value="1"/>
</dbReference>